<comment type="caution">
    <text evidence="1">The sequence shown here is derived from an EMBL/GenBank/DDBJ whole genome shotgun (WGS) entry which is preliminary data.</text>
</comment>
<sequence length="128" mass="14445">MILAFSANLARPAPVVSAFVVPVVRVSAFLFTPSGARRCQILLRCRWRLFENLGVIYVEACTTTTTLNDSDNDGKPHWVCQGDLLHAYYFSYLMEALIGYPICTPSTKEGLFGHTQKDRYQRAPWSPK</sequence>
<dbReference type="Proteomes" id="UP001066276">
    <property type="component" value="Chromosome 12"/>
</dbReference>
<evidence type="ECO:0000313" key="1">
    <source>
        <dbReference type="EMBL" id="KAJ1080896.1"/>
    </source>
</evidence>
<reference evidence="1" key="1">
    <citation type="journal article" date="2022" name="bioRxiv">
        <title>Sequencing and chromosome-scale assembly of the giantPleurodeles waltlgenome.</title>
        <authorList>
            <person name="Brown T."/>
            <person name="Elewa A."/>
            <person name="Iarovenko S."/>
            <person name="Subramanian E."/>
            <person name="Araus A.J."/>
            <person name="Petzold A."/>
            <person name="Susuki M."/>
            <person name="Suzuki K.-i.T."/>
            <person name="Hayashi T."/>
            <person name="Toyoda A."/>
            <person name="Oliveira C."/>
            <person name="Osipova E."/>
            <person name="Leigh N.D."/>
            <person name="Simon A."/>
            <person name="Yun M.H."/>
        </authorList>
    </citation>
    <scope>NUCLEOTIDE SEQUENCE</scope>
    <source>
        <strain evidence="1">20211129_DDA</strain>
        <tissue evidence="1">Liver</tissue>
    </source>
</reference>
<keyword evidence="2" id="KW-1185">Reference proteome</keyword>
<evidence type="ECO:0000313" key="2">
    <source>
        <dbReference type="Proteomes" id="UP001066276"/>
    </source>
</evidence>
<dbReference type="AlphaFoldDB" id="A0AAV7KNM2"/>
<protein>
    <submittedName>
        <fullName evidence="1">Uncharacterized protein</fullName>
    </submittedName>
</protein>
<name>A0AAV7KNM2_PLEWA</name>
<organism evidence="1 2">
    <name type="scientific">Pleurodeles waltl</name>
    <name type="common">Iberian ribbed newt</name>
    <dbReference type="NCBI Taxonomy" id="8319"/>
    <lineage>
        <taxon>Eukaryota</taxon>
        <taxon>Metazoa</taxon>
        <taxon>Chordata</taxon>
        <taxon>Craniata</taxon>
        <taxon>Vertebrata</taxon>
        <taxon>Euteleostomi</taxon>
        <taxon>Amphibia</taxon>
        <taxon>Batrachia</taxon>
        <taxon>Caudata</taxon>
        <taxon>Salamandroidea</taxon>
        <taxon>Salamandridae</taxon>
        <taxon>Pleurodelinae</taxon>
        <taxon>Pleurodeles</taxon>
    </lineage>
</organism>
<proteinExistence type="predicted"/>
<gene>
    <name evidence="1" type="ORF">NDU88_001085</name>
</gene>
<accession>A0AAV7KNM2</accession>
<dbReference type="EMBL" id="JANPWB010000016">
    <property type="protein sequence ID" value="KAJ1080896.1"/>
    <property type="molecule type" value="Genomic_DNA"/>
</dbReference>